<accession>A0A8R1DZ24</accession>
<feature type="compositionally biased region" description="Basic and acidic residues" evidence="1">
    <location>
        <begin position="254"/>
        <end position="268"/>
    </location>
</feature>
<feature type="region of interest" description="Disordered" evidence="1">
    <location>
        <begin position="223"/>
        <end position="270"/>
    </location>
</feature>
<reference evidence="2" key="2">
    <citation type="submission" date="2022-06" db="UniProtKB">
        <authorList>
            <consortium name="EnsemblMetazoa"/>
        </authorList>
    </citation>
    <scope>IDENTIFICATION</scope>
    <source>
        <strain evidence="2">DF5081</strain>
    </source>
</reference>
<dbReference type="InterPro" id="IPR005312">
    <property type="entry name" value="DUF1759"/>
</dbReference>
<dbReference type="Pfam" id="PF03564">
    <property type="entry name" value="DUF1759"/>
    <property type="match status" value="1"/>
</dbReference>
<reference evidence="3" key="1">
    <citation type="submission" date="2010-08" db="EMBL/GenBank/DDBJ databases">
        <authorList>
            <consortium name="Caenorhabditis japonica Sequencing Consortium"/>
            <person name="Wilson R.K."/>
        </authorList>
    </citation>
    <scope>NUCLEOTIDE SEQUENCE [LARGE SCALE GENOMIC DNA]</scope>
    <source>
        <strain evidence="3">DF5081</strain>
    </source>
</reference>
<sequence length="640" mass="73857">MRILNENLQSQKKRITGFAKKATECFENGQGTLINILAGIKDKHALAEDIVRQQAEGLARRVQSINEWIEEELQLDRENPALPDRTEHYRATLKAYTDEKEYPEWIKKLEYMNTQLKALIESMVGVEAQAPSPRSDRFIEHFIHEEQEDLNERGNVASNTIQEQLNLSRHARPGEQHGLSLHEELLRVKLDAVEQQQKNLNKEREEFEKQKLRDKAELDKEKAKLVQLKTRNLKTEDSRTDSEHKSKSGKSRARQIDLKQTRTHEHKTNQRKIIKSTPFTSDESQLGASSDDNCMDHETSVYDTAKEGYCSRTKHRSYQQRPRVKLVELPKYDGKNKMFYGEWKIMFMECYGNNAELSTMTKFIQLKASIDGEARDLLAGLTLSKENYQLAWKILDRNYLEKVRPKEELNVKFLSTEIHQTNFTIMKADISKLTAIVYDMKNRGIDVDSALIYMAIINKLPSEIGEKLAVKTQRRDFDGDFDTFIDWVDTIINSKLIVQRKRALENGKGVKDFVLSDHEATVVEQKYEKETASRGYGKEDDPLSGSGHELQCMFHKDGEKNKHVFWKCTKTAEEKHKIAKANNLCFICFKENHQSHSCLRSELKCRNCRKCHNTIIHDAVSNQANGSSTSSTEAGTTKSH</sequence>
<organism evidence="2 3">
    <name type="scientific">Caenorhabditis japonica</name>
    <dbReference type="NCBI Taxonomy" id="281687"/>
    <lineage>
        <taxon>Eukaryota</taxon>
        <taxon>Metazoa</taxon>
        <taxon>Ecdysozoa</taxon>
        <taxon>Nematoda</taxon>
        <taxon>Chromadorea</taxon>
        <taxon>Rhabditida</taxon>
        <taxon>Rhabditina</taxon>
        <taxon>Rhabditomorpha</taxon>
        <taxon>Rhabditoidea</taxon>
        <taxon>Rhabditidae</taxon>
        <taxon>Peloderinae</taxon>
        <taxon>Caenorhabditis</taxon>
    </lineage>
</organism>
<dbReference type="EnsemblMetazoa" id="CJA16821.1">
    <property type="protein sequence ID" value="CJA16821.1"/>
    <property type="gene ID" value="WBGene00136025"/>
</dbReference>
<dbReference type="PANTHER" id="PTHR47331">
    <property type="entry name" value="PHD-TYPE DOMAIN-CONTAINING PROTEIN"/>
    <property type="match status" value="1"/>
</dbReference>
<proteinExistence type="predicted"/>
<dbReference type="Proteomes" id="UP000005237">
    <property type="component" value="Unassembled WGS sequence"/>
</dbReference>
<dbReference type="AlphaFoldDB" id="A0A8R1DZ24"/>
<dbReference type="PANTHER" id="PTHR47331:SF1">
    <property type="entry name" value="GAG-LIKE PROTEIN"/>
    <property type="match status" value="1"/>
</dbReference>
<protein>
    <submittedName>
        <fullName evidence="2">Uncharacterized protein</fullName>
    </submittedName>
</protein>
<evidence type="ECO:0000313" key="3">
    <source>
        <dbReference type="Proteomes" id="UP000005237"/>
    </source>
</evidence>
<evidence type="ECO:0000313" key="2">
    <source>
        <dbReference type="EnsemblMetazoa" id="CJA16821.1"/>
    </source>
</evidence>
<evidence type="ECO:0000256" key="1">
    <source>
        <dbReference type="SAM" id="MobiDB-lite"/>
    </source>
</evidence>
<name>A0A8R1DZ24_CAEJA</name>
<keyword evidence="3" id="KW-1185">Reference proteome</keyword>
<feature type="compositionally biased region" description="Basic and acidic residues" evidence="1">
    <location>
        <begin position="233"/>
        <end position="246"/>
    </location>
</feature>